<evidence type="ECO:0000259" key="3">
    <source>
        <dbReference type="Pfam" id="PF21601"/>
    </source>
</evidence>
<evidence type="ECO:0000259" key="1">
    <source>
        <dbReference type="Pfam" id="PF12080"/>
    </source>
</evidence>
<dbReference type="Pfam" id="PF21602">
    <property type="entry name" value="GldM_3rd"/>
    <property type="match status" value="1"/>
</dbReference>
<evidence type="ECO:0000313" key="6">
    <source>
        <dbReference type="Proteomes" id="UP000326903"/>
    </source>
</evidence>
<dbReference type="InterPro" id="IPR048406">
    <property type="entry name" value="GldM_Ig-like-2"/>
</dbReference>
<accession>A0A5J5INQ3</accession>
<dbReference type="Pfam" id="PF21601">
    <property type="entry name" value="GldM_2nd"/>
    <property type="match status" value="1"/>
</dbReference>
<evidence type="ECO:0000259" key="4">
    <source>
        <dbReference type="Pfam" id="PF21602"/>
    </source>
</evidence>
<sequence>MALPREPRQKMINVMYLVLTAILALNVSNEVINAFKVVNTSLMTSNANITTSNNTLYKSLEEKLSKPESHDKAVIWEPKAMKAKQLSGDMMTYIDSLKTALLNAADLRMKWDDKLKDSVQDYRADNLDASTRLFETKGKGPELKARLDQYKDEMLNIDPSIKKEFENIFPVNTVPPKSQEGKNKDFTQTFFHMTPTVAALTILSKFQNNIKNAENMVVTYCHNQIGAVEVHMDKTGVLVGTNSTYLMPGQQLEITAGVGAYSSAAAPTISINGSNVPVTNGQGKYTTAVSGAGEHTVNVNVSYRDENNKIQTQSVPVKYVVGTPGGAAVMLDKMNVFYIGVPNPVTINSGTGWDKTHVSISSGSLTPSGTPGKFTVNVKEVGKTTININADGKNSSYDFRIKRIPDPILKVGPNAGGRMQSVVFKNQQFCRADLENFDFDARFNVLSATVYFSGANFPSVTTATISGGSLAGLSAQLAKCIPGTSINFDNVRVQGPDGTVRTIPGPGFILY</sequence>
<keyword evidence="6" id="KW-1185">Reference proteome</keyword>
<dbReference type="InterPro" id="IPR022720">
    <property type="entry name" value="Motility-assoc_prot_GldM_N"/>
</dbReference>
<proteinExistence type="predicted"/>
<organism evidence="5 6">
    <name type="scientific">Ginsengibacter hankyongi</name>
    <dbReference type="NCBI Taxonomy" id="2607284"/>
    <lineage>
        <taxon>Bacteria</taxon>
        <taxon>Pseudomonadati</taxon>
        <taxon>Bacteroidota</taxon>
        <taxon>Chitinophagia</taxon>
        <taxon>Chitinophagales</taxon>
        <taxon>Chitinophagaceae</taxon>
        <taxon>Ginsengibacter</taxon>
    </lineage>
</organism>
<reference evidence="5 6" key="1">
    <citation type="submission" date="2019-09" db="EMBL/GenBank/DDBJ databases">
        <title>Draft genome sequence of Ginsengibacter sp. BR5-29.</title>
        <authorList>
            <person name="Im W.-T."/>
        </authorList>
    </citation>
    <scope>NUCLEOTIDE SEQUENCE [LARGE SCALE GENOMIC DNA]</scope>
    <source>
        <strain evidence="5 6">BR5-29</strain>
    </source>
</reference>
<dbReference type="InterPro" id="IPR019859">
    <property type="entry name" value="Motility-assoc_prot_GldM"/>
</dbReference>
<dbReference type="NCBIfam" id="TIGR03517">
    <property type="entry name" value="GldM_gliding"/>
    <property type="match status" value="1"/>
</dbReference>
<dbReference type="EMBL" id="VYQF01000001">
    <property type="protein sequence ID" value="KAA9041554.1"/>
    <property type="molecule type" value="Genomic_DNA"/>
</dbReference>
<evidence type="ECO:0000313" key="5">
    <source>
        <dbReference type="EMBL" id="KAA9041554.1"/>
    </source>
</evidence>
<protein>
    <submittedName>
        <fullName evidence="5">Gliding motility protein GldM</fullName>
    </submittedName>
</protein>
<dbReference type="RefSeq" id="WP_150413674.1">
    <property type="nucleotide sequence ID" value="NZ_VYQF01000001.1"/>
</dbReference>
<dbReference type="InterPro" id="IPR048405">
    <property type="entry name" value="GldM_Ig-like-1"/>
</dbReference>
<dbReference type="Proteomes" id="UP000326903">
    <property type="component" value="Unassembled WGS sequence"/>
</dbReference>
<feature type="domain" description="Gliding motility-associated protein GldM N-terminal" evidence="2">
    <location>
        <begin position="30"/>
        <end position="220"/>
    </location>
</feature>
<dbReference type="Pfam" id="PF12081">
    <property type="entry name" value="GldM_1st"/>
    <property type="match status" value="1"/>
</dbReference>
<feature type="domain" description="Gliding motility-associated protein GldM second immunoglobulin-like" evidence="4">
    <location>
        <begin position="328"/>
        <end position="402"/>
    </location>
</feature>
<feature type="domain" description="Gliding motility-associated protein GldM C-terminal" evidence="1">
    <location>
        <begin position="405"/>
        <end position="504"/>
    </location>
</feature>
<dbReference type="InterPro" id="IPR022719">
    <property type="entry name" value="Motility-assoc_prot_GldM_C"/>
</dbReference>
<name>A0A5J5INQ3_9BACT</name>
<gene>
    <name evidence="5" type="primary">gldM</name>
    <name evidence="5" type="ORF">FW778_05900</name>
</gene>
<dbReference type="Pfam" id="PF12080">
    <property type="entry name" value="GldM_4th"/>
    <property type="match status" value="1"/>
</dbReference>
<evidence type="ECO:0000259" key="2">
    <source>
        <dbReference type="Pfam" id="PF12081"/>
    </source>
</evidence>
<dbReference type="AlphaFoldDB" id="A0A5J5INQ3"/>
<comment type="caution">
    <text evidence="5">The sequence shown here is derived from an EMBL/GenBank/DDBJ whole genome shotgun (WGS) entry which is preliminary data.</text>
</comment>
<feature type="domain" description="Gliding motility-associated protein GldM first immunoglobulin-like" evidence="3">
    <location>
        <begin position="229"/>
        <end position="322"/>
    </location>
</feature>